<gene>
    <name evidence="1" type="ORF">KME25_28060</name>
</gene>
<organism evidence="1 2">
    <name type="scientific">Symplocastrum torsivum CPER-KK1</name>
    <dbReference type="NCBI Taxonomy" id="450513"/>
    <lineage>
        <taxon>Bacteria</taxon>
        <taxon>Bacillati</taxon>
        <taxon>Cyanobacteriota</taxon>
        <taxon>Cyanophyceae</taxon>
        <taxon>Oscillatoriophycideae</taxon>
        <taxon>Oscillatoriales</taxon>
        <taxon>Microcoleaceae</taxon>
        <taxon>Symplocastrum</taxon>
    </lineage>
</organism>
<sequence length="199" mass="21942">MSKLSSEQLFLTKAAKALLDKEEHSPFLNLSQYQLWELVGVDGLQLVKRLVSDVAAKIAPFQSLDFIFTGYQYSVLRLCEGRFRLGLYGDLGTYGGLNFEEAIASAKIGLQVWAKPCGTMQTIALPKATALNLLPRIAVVKPPHCLQRLSPNCAVPATVHEIPVLIWRHRLLSEAVFELHSAVQDAETIGRAAAQTRSQ</sequence>
<protein>
    <submittedName>
        <fullName evidence="1">Uncharacterized protein</fullName>
    </submittedName>
</protein>
<name>A0A951UE07_9CYAN</name>
<accession>A0A951UE07</accession>
<comment type="caution">
    <text evidence="1">The sequence shown here is derived from an EMBL/GenBank/DDBJ whole genome shotgun (WGS) entry which is preliminary data.</text>
</comment>
<proteinExistence type="predicted"/>
<evidence type="ECO:0000313" key="1">
    <source>
        <dbReference type="EMBL" id="MBW4548266.1"/>
    </source>
</evidence>
<dbReference type="EMBL" id="JAHHIF010000058">
    <property type="protein sequence ID" value="MBW4548266.1"/>
    <property type="molecule type" value="Genomic_DNA"/>
</dbReference>
<dbReference type="AlphaFoldDB" id="A0A951UE07"/>
<evidence type="ECO:0000313" key="2">
    <source>
        <dbReference type="Proteomes" id="UP000753908"/>
    </source>
</evidence>
<reference evidence="1" key="2">
    <citation type="journal article" date="2022" name="Microbiol. Resour. Announc.">
        <title>Metagenome Sequencing to Explore Phylogenomics of Terrestrial Cyanobacteria.</title>
        <authorList>
            <person name="Ward R.D."/>
            <person name="Stajich J.E."/>
            <person name="Johansen J.R."/>
            <person name="Huntemann M."/>
            <person name="Clum A."/>
            <person name="Foster B."/>
            <person name="Foster B."/>
            <person name="Roux S."/>
            <person name="Palaniappan K."/>
            <person name="Varghese N."/>
            <person name="Mukherjee S."/>
            <person name="Reddy T.B.K."/>
            <person name="Daum C."/>
            <person name="Copeland A."/>
            <person name="Chen I.A."/>
            <person name="Ivanova N.N."/>
            <person name="Kyrpides N.C."/>
            <person name="Shapiro N."/>
            <person name="Eloe-Fadrosh E.A."/>
            <person name="Pietrasiak N."/>
        </authorList>
    </citation>
    <scope>NUCLEOTIDE SEQUENCE</scope>
    <source>
        <strain evidence="1">CPER-KK1</strain>
    </source>
</reference>
<dbReference type="Proteomes" id="UP000753908">
    <property type="component" value="Unassembled WGS sequence"/>
</dbReference>
<reference evidence="1" key="1">
    <citation type="submission" date="2021-05" db="EMBL/GenBank/DDBJ databases">
        <authorList>
            <person name="Pietrasiak N."/>
            <person name="Ward R."/>
            <person name="Stajich J.E."/>
            <person name="Kurbessoian T."/>
        </authorList>
    </citation>
    <scope>NUCLEOTIDE SEQUENCE</scope>
    <source>
        <strain evidence="1">CPER-KK1</strain>
    </source>
</reference>